<protein>
    <submittedName>
        <fullName evidence="4">Alpha/beta hydrolase</fullName>
    </submittedName>
</protein>
<evidence type="ECO:0000256" key="2">
    <source>
        <dbReference type="ARBA" id="ARBA00022801"/>
    </source>
</evidence>
<keyword evidence="5" id="KW-1185">Reference proteome</keyword>
<evidence type="ECO:0000313" key="4">
    <source>
        <dbReference type="EMBL" id="TXL80411.1"/>
    </source>
</evidence>
<comment type="similarity">
    <text evidence="1">Belongs to the 'GDXG' lipolytic enzyme family.</text>
</comment>
<dbReference type="InterPro" id="IPR013094">
    <property type="entry name" value="AB_hydrolase_3"/>
</dbReference>
<evidence type="ECO:0000259" key="3">
    <source>
        <dbReference type="Pfam" id="PF07859"/>
    </source>
</evidence>
<gene>
    <name evidence="4" type="ORF">FHP25_05110</name>
</gene>
<dbReference type="SUPFAM" id="SSF53474">
    <property type="entry name" value="alpha/beta-Hydrolases"/>
    <property type="match status" value="1"/>
</dbReference>
<dbReference type="Proteomes" id="UP000321638">
    <property type="component" value="Unassembled WGS sequence"/>
</dbReference>
<dbReference type="Pfam" id="PF07859">
    <property type="entry name" value="Abhydrolase_3"/>
    <property type="match status" value="1"/>
</dbReference>
<dbReference type="InterPro" id="IPR050300">
    <property type="entry name" value="GDXG_lipolytic_enzyme"/>
</dbReference>
<dbReference type="AlphaFoldDB" id="A0A5C8PTX2"/>
<name>A0A5C8PTX2_9HYPH</name>
<dbReference type="InterPro" id="IPR029058">
    <property type="entry name" value="AB_hydrolase_fold"/>
</dbReference>
<dbReference type="PANTHER" id="PTHR48081">
    <property type="entry name" value="AB HYDROLASE SUPERFAMILY PROTEIN C4A8.06C"/>
    <property type="match status" value="1"/>
</dbReference>
<evidence type="ECO:0000313" key="5">
    <source>
        <dbReference type="Proteomes" id="UP000321638"/>
    </source>
</evidence>
<dbReference type="EMBL" id="VDUZ01000004">
    <property type="protein sequence ID" value="TXL80411.1"/>
    <property type="molecule type" value="Genomic_DNA"/>
</dbReference>
<sequence>MPSKGSQDIKTLYKGWVAAMAADPAMPLDELRRMFDHWGDITAEPGGVDAIEVDAGGVPALWAVPKGCAADRVLLCTHGGGYVTGSMYTHRKVFGHIAKAVGCRALIVHYRRAPESVHPGPVDDAVACYRWLLEKEGIAPRHIALTGDSAGGGLAITTLLRAREQGLPMPAATMPLSPWADMEATGRTFETNADKDVLVSRGIIKAMAGTFLGAAGDPRDPLASPVHADLKGLPPIYIQVGADETLLDDSRRLAENARQAGVEVTLDVFPDMQHVFHFLAGVAPEADDAIAKLAAWVRPRLGLGQRRRAA</sequence>
<comment type="caution">
    <text evidence="4">The sequence shown here is derived from an EMBL/GenBank/DDBJ whole genome shotgun (WGS) entry which is preliminary data.</text>
</comment>
<keyword evidence="2 4" id="KW-0378">Hydrolase</keyword>
<reference evidence="4 5" key="1">
    <citation type="submission" date="2019-06" db="EMBL/GenBank/DDBJ databases">
        <title>New taxonomy in bacterial strain CC-CFT640, isolated from vineyard.</title>
        <authorList>
            <person name="Lin S.-Y."/>
            <person name="Tsai C.-F."/>
            <person name="Young C.-C."/>
        </authorList>
    </citation>
    <scope>NUCLEOTIDE SEQUENCE [LARGE SCALE GENOMIC DNA]</scope>
    <source>
        <strain evidence="4 5">CC-CFT640</strain>
    </source>
</reference>
<dbReference type="RefSeq" id="WP_147845826.1">
    <property type="nucleotide sequence ID" value="NZ_VDUZ01000004.1"/>
</dbReference>
<dbReference type="GO" id="GO:0004806">
    <property type="term" value="F:triacylglycerol lipase activity"/>
    <property type="evidence" value="ECO:0007669"/>
    <property type="project" value="TreeGrafter"/>
</dbReference>
<accession>A0A5C8PTX2</accession>
<feature type="domain" description="Alpha/beta hydrolase fold-3" evidence="3">
    <location>
        <begin position="75"/>
        <end position="277"/>
    </location>
</feature>
<dbReference type="Gene3D" id="3.40.50.1820">
    <property type="entry name" value="alpha/beta hydrolase"/>
    <property type="match status" value="1"/>
</dbReference>
<proteinExistence type="inferred from homology"/>
<organism evidence="4 5">
    <name type="scientific">Vineibacter terrae</name>
    <dbReference type="NCBI Taxonomy" id="2586908"/>
    <lineage>
        <taxon>Bacteria</taxon>
        <taxon>Pseudomonadati</taxon>
        <taxon>Pseudomonadota</taxon>
        <taxon>Alphaproteobacteria</taxon>
        <taxon>Hyphomicrobiales</taxon>
        <taxon>Vineibacter</taxon>
    </lineage>
</organism>
<dbReference type="OrthoDB" id="9806180at2"/>
<evidence type="ECO:0000256" key="1">
    <source>
        <dbReference type="ARBA" id="ARBA00010515"/>
    </source>
</evidence>
<dbReference type="PANTHER" id="PTHR48081:SF30">
    <property type="entry name" value="ACETYL-HYDROLASE LIPR-RELATED"/>
    <property type="match status" value="1"/>
</dbReference>